<dbReference type="AlphaFoldDB" id="A0A1N7AUF5"/>
<dbReference type="Gene3D" id="3.40.50.150">
    <property type="entry name" value="Vaccinia Virus protein VP39"/>
    <property type="match status" value="1"/>
</dbReference>
<reference evidence="3" key="1">
    <citation type="submission" date="2017-01" db="EMBL/GenBank/DDBJ databases">
        <authorList>
            <person name="Varghese N."/>
            <person name="Submissions S."/>
        </authorList>
    </citation>
    <scope>NUCLEOTIDE SEQUENCE [LARGE SCALE GENOMIC DNA]</scope>
    <source>
        <strain evidence="3">DM9</strain>
    </source>
</reference>
<name>A0A1N7AUF5_9BACT</name>
<proteinExistence type="predicted"/>
<dbReference type="GO" id="GO:0008168">
    <property type="term" value="F:methyltransferase activity"/>
    <property type="evidence" value="ECO:0007669"/>
    <property type="project" value="UniProtKB-KW"/>
</dbReference>
<evidence type="ECO:0000313" key="2">
    <source>
        <dbReference type="EMBL" id="SIR42641.1"/>
    </source>
</evidence>
<dbReference type="EMBL" id="FTNM01000006">
    <property type="protein sequence ID" value="SIR42641.1"/>
    <property type="molecule type" value="Genomic_DNA"/>
</dbReference>
<keyword evidence="3" id="KW-1185">Reference proteome</keyword>
<feature type="domain" description="Methyltransferase" evidence="1">
    <location>
        <begin position="63"/>
        <end position="152"/>
    </location>
</feature>
<dbReference type="STRING" id="1077936.SAMN05421545_3583"/>
<evidence type="ECO:0000313" key="3">
    <source>
        <dbReference type="Proteomes" id="UP000185924"/>
    </source>
</evidence>
<sequence length="239" mass="26369">MKMTNDPVGAAIQDFMAGNLEASIVVESNLTEDDEIRVAYLFRTPDGMPELELLALEACRGRVLDVGAGAGCHSLVLQERGADVTALDLSAGAVQAMQAQGVRQVVQQDIFKLSGERYDTLLLLMNGIGIAGDLEGLERFLEHAKTLLNPGGQILLESSDILYMFEEEDGSVLLDLNAGYYGEVMYNMRYKEHQTGEFRWLFIDPAILEDYATDHGYTFGQVYEGEFGNYLARLVLQPA</sequence>
<evidence type="ECO:0000259" key="1">
    <source>
        <dbReference type="Pfam" id="PF13649"/>
    </source>
</evidence>
<dbReference type="InterPro" id="IPR041698">
    <property type="entry name" value="Methyltransf_25"/>
</dbReference>
<dbReference type="CDD" id="cd02440">
    <property type="entry name" value="AdoMet_MTases"/>
    <property type="match status" value="1"/>
</dbReference>
<protein>
    <submittedName>
        <fullName evidence="2">Methyltransferase domain-containing protein</fullName>
    </submittedName>
</protein>
<dbReference type="SUPFAM" id="SSF53335">
    <property type="entry name" value="S-adenosyl-L-methionine-dependent methyltransferases"/>
    <property type="match status" value="1"/>
</dbReference>
<dbReference type="Proteomes" id="UP000185924">
    <property type="component" value="Unassembled WGS sequence"/>
</dbReference>
<dbReference type="RefSeq" id="WP_076423230.1">
    <property type="nucleotide sequence ID" value="NZ_FTNM01000006.1"/>
</dbReference>
<gene>
    <name evidence="2" type="ORF">SAMN05421545_3583</name>
</gene>
<accession>A0A1N7AUF5</accession>
<keyword evidence="2" id="KW-0808">Transferase</keyword>
<organism evidence="2 3">
    <name type="scientific">Pontibacter lucknowensis</name>
    <dbReference type="NCBI Taxonomy" id="1077936"/>
    <lineage>
        <taxon>Bacteria</taxon>
        <taxon>Pseudomonadati</taxon>
        <taxon>Bacteroidota</taxon>
        <taxon>Cytophagia</taxon>
        <taxon>Cytophagales</taxon>
        <taxon>Hymenobacteraceae</taxon>
        <taxon>Pontibacter</taxon>
    </lineage>
</organism>
<keyword evidence="2" id="KW-0489">Methyltransferase</keyword>
<dbReference type="Pfam" id="PF13649">
    <property type="entry name" value="Methyltransf_25"/>
    <property type="match status" value="1"/>
</dbReference>
<dbReference type="InterPro" id="IPR029063">
    <property type="entry name" value="SAM-dependent_MTases_sf"/>
</dbReference>
<dbReference type="GO" id="GO:0032259">
    <property type="term" value="P:methylation"/>
    <property type="evidence" value="ECO:0007669"/>
    <property type="project" value="UniProtKB-KW"/>
</dbReference>